<evidence type="ECO:0000256" key="8">
    <source>
        <dbReference type="ARBA" id="ARBA00012016"/>
    </source>
</evidence>
<comment type="pathway">
    <text evidence="6">Cofactor biosynthesis; adenosylcobalamin biosynthesis; adenosylcobalamin from cob(II)yrinate a,c-diamide: step 5/7.</text>
</comment>
<evidence type="ECO:0000256" key="7">
    <source>
        <dbReference type="ARBA" id="ARBA00007490"/>
    </source>
</evidence>
<reference evidence="20 21" key="1">
    <citation type="journal article" date="2016" name="Genome Announc.">
        <title>Draft Genome Sequence of Paenibacillus amylolyticus Heshi-A3, Isolated from Fermented Rice Bran in a Japanese Fermented Seafood Dish.</title>
        <authorList>
            <person name="Akuzawa S."/>
            <person name="Nagaoka J."/>
            <person name="Kanekatsu M."/>
            <person name="Kubota E."/>
            <person name="Ohtake R."/>
            <person name="Suzuki T."/>
            <person name="Kanesaki Y."/>
        </authorList>
    </citation>
    <scope>NUCLEOTIDE SEQUENCE [LARGE SCALE GENOMIC DNA]</scope>
    <source>
        <strain evidence="20 21">Heshi-A3</strain>
    </source>
</reference>
<feature type="binding site" evidence="19">
    <location>
        <begin position="7"/>
        <end position="14"/>
    </location>
    <ligand>
        <name>GTP</name>
        <dbReference type="ChEBI" id="CHEBI:37565"/>
    </ligand>
</feature>
<feature type="binding site" evidence="19">
    <location>
        <position position="90"/>
    </location>
    <ligand>
        <name>GTP</name>
        <dbReference type="ChEBI" id="CHEBI:37565"/>
    </ligand>
</feature>
<gene>
    <name evidence="20" type="ORF">PAHA3_0334</name>
</gene>
<keyword evidence="14" id="KW-0067">ATP-binding</keyword>
<dbReference type="InterPro" id="IPR003203">
    <property type="entry name" value="CobU/CobP"/>
</dbReference>
<protein>
    <recommendedName>
        <fullName evidence="16">Adenosylcobinamide kinase</fullName>
        <ecNumber evidence="8">2.7.1.156</ecNumber>
        <ecNumber evidence="9">2.7.7.62</ecNumber>
    </recommendedName>
    <alternativeName>
        <fullName evidence="17">Adenosylcobinamide-phosphate guanylyltransferase</fullName>
    </alternativeName>
</protein>
<evidence type="ECO:0000256" key="15">
    <source>
        <dbReference type="ARBA" id="ARBA00023134"/>
    </source>
</evidence>
<evidence type="ECO:0000256" key="6">
    <source>
        <dbReference type="ARBA" id="ARBA00005159"/>
    </source>
</evidence>
<keyword evidence="10" id="KW-0169">Cobalamin biosynthesis</keyword>
<dbReference type="RefSeq" id="WP_062833168.1">
    <property type="nucleotide sequence ID" value="NZ_BCNV01000001.1"/>
</dbReference>
<evidence type="ECO:0000256" key="16">
    <source>
        <dbReference type="ARBA" id="ARBA00029570"/>
    </source>
</evidence>
<evidence type="ECO:0000256" key="19">
    <source>
        <dbReference type="PIRSR" id="PIRSR006135-2"/>
    </source>
</evidence>
<dbReference type="EC" id="2.7.7.62" evidence="9"/>
<feature type="active site" description="GMP-histidine intermediate" evidence="18">
    <location>
        <position position="48"/>
    </location>
</feature>
<dbReference type="NCBIfam" id="NF004469">
    <property type="entry name" value="PRK05800.1"/>
    <property type="match status" value="1"/>
</dbReference>
<evidence type="ECO:0000256" key="4">
    <source>
        <dbReference type="ARBA" id="ARBA00003889"/>
    </source>
</evidence>
<dbReference type="PANTHER" id="PTHR34848">
    <property type="match status" value="1"/>
</dbReference>
<comment type="catalytic activity">
    <reaction evidence="2">
        <text>adenosylcob(III)inamide phosphate + GTP + H(+) = adenosylcob(III)inamide-GDP + diphosphate</text>
        <dbReference type="Rhea" id="RHEA:22712"/>
        <dbReference type="ChEBI" id="CHEBI:15378"/>
        <dbReference type="ChEBI" id="CHEBI:33019"/>
        <dbReference type="ChEBI" id="CHEBI:37565"/>
        <dbReference type="ChEBI" id="CHEBI:58502"/>
        <dbReference type="ChEBI" id="CHEBI:60487"/>
        <dbReference type="EC" id="2.7.7.62"/>
    </reaction>
</comment>
<comment type="pathway">
    <text evidence="5">Cofactor biosynthesis; adenosylcobalamin biosynthesis; adenosylcobalamin from cob(II)yrinate a,c-diamide: step 6/7.</text>
</comment>
<dbReference type="UniPathway" id="UPA00148">
    <property type="reaction ID" value="UER00236"/>
</dbReference>
<comment type="similarity">
    <text evidence="7">Belongs to the CobU/CobP family.</text>
</comment>
<evidence type="ECO:0000256" key="9">
    <source>
        <dbReference type="ARBA" id="ARBA00012523"/>
    </source>
</evidence>
<comment type="catalytic activity">
    <reaction evidence="3">
        <text>adenosylcob(III)inamide + GTP = adenosylcob(III)inamide phosphate + GDP + H(+)</text>
        <dbReference type="Rhea" id="RHEA:15765"/>
        <dbReference type="ChEBI" id="CHEBI:2480"/>
        <dbReference type="ChEBI" id="CHEBI:15378"/>
        <dbReference type="ChEBI" id="CHEBI:37565"/>
        <dbReference type="ChEBI" id="CHEBI:58189"/>
        <dbReference type="ChEBI" id="CHEBI:58502"/>
        <dbReference type="EC" id="2.7.1.156"/>
    </reaction>
</comment>
<name>A0A100VI86_PAEAM</name>
<evidence type="ECO:0000256" key="17">
    <source>
        <dbReference type="ARBA" id="ARBA00030571"/>
    </source>
</evidence>
<dbReference type="GO" id="GO:0043752">
    <property type="term" value="F:adenosylcobinamide kinase activity"/>
    <property type="evidence" value="ECO:0007669"/>
    <property type="project" value="UniProtKB-EC"/>
</dbReference>
<feature type="binding site" evidence="19">
    <location>
        <begin position="32"/>
        <end position="34"/>
    </location>
    <ligand>
        <name>GTP</name>
        <dbReference type="ChEBI" id="CHEBI:37565"/>
    </ligand>
</feature>
<organism evidence="20 21">
    <name type="scientific">Paenibacillus amylolyticus</name>
    <dbReference type="NCBI Taxonomy" id="1451"/>
    <lineage>
        <taxon>Bacteria</taxon>
        <taxon>Bacillati</taxon>
        <taxon>Bacillota</taxon>
        <taxon>Bacilli</taxon>
        <taxon>Bacillales</taxon>
        <taxon>Paenibacillaceae</taxon>
        <taxon>Paenibacillus</taxon>
    </lineage>
</organism>
<feature type="binding site" evidence="19">
    <location>
        <position position="63"/>
    </location>
    <ligand>
        <name>GTP</name>
        <dbReference type="ChEBI" id="CHEBI:37565"/>
    </ligand>
</feature>
<dbReference type="SUPFAM" id="SSF52540">
    <property type="entry name" value="P-loop containing nucleoside triphosphate hydrolases"/>
    <property type="match status" value="1"/>
</dbReference>
<comment type="function">
    <text evidence="4">Catalyzes ATP-dependent phosphorylation of adenosylcobinamide and addition of GMP to adenosylcobinamide phosphate.</text>
</comment>
<dbReference type="GO" id="GO:0008820">
    <property type="term" value="F:cobinamide phosphate guanylyltransferase activity"/>
    <property type="evidence" value="ECO:0007669"/>
    <property type="project" value="UniProtKB-EC"/>
</dbReference>
<evidence type="ECO:0000256" key="13">
    <source>
        <dbReference type="ARBA" id="ARBA00022777"/>
    </source>
</evidence>
<proteinExistence type="inferred from homology"/>
<dbReference type="AlphaFoldDB" id="A0A100VI86"/>
<dbReference type="GO" id="GO:0009236">
    <property type="term" value="P:cobalamin biosynthetic process"/>
    <property type="evidence" value="ECO:0007669"/>
    <property type="project" value="UniProtKB-UniPathway"/>
</dbReference>
<evidence type="ECO:0000256" key="3">
    <source>
        <dbReference type="ARBA" id="ARBA00001522"/>
    </source>
</evidence>
<keyword evidence="12 19" id="KW-0547">Nucleotide-binding</keyword>
<evidence type="ECO:0000256" key="14">
    <source>
        <dbReference type="ARBA" id="ARBA00022840"/>
    </source>
</evidence>
<dbReference type="Pfam" id="PF02283">
    <property type="entry name" value="CobU"/>
    <property type="match status" value="1"/>
</dbReference>
<dbReference type="EMBL" id="BCNV01000001">
    <property type="protein sequence ID" value="GAS80264.1"/>
    <property type="molecule type" value="Genomic_DNA"/>
</dbReference>
<evidence type="ECO:0000256" key="11">
    <source>
        <dbReference type="ARBA" id="ARBA00022679"/>
    </source>
</evidence>
<evidence type="ECO:0000313" key="20">
    <source>
        <dbReference type="EMBL" id="GAS80264.1"/>
    </source>
</evidence>
<dbReference type="GO" id="GO:0005525">
    <property type="term" value="F:GTP binding"/>
    <property type="evidence" value="ECO:0007669"/>
    <property type="project" value="UniProtKB-KW"/>
</dbReference>
<keyword evidence="11" id="KW-0808">Transferase</keyword>
<comment type="caution">
    <text evidence="20">The sequence shown here is derived from an EMBL/GenBank/DDBJ whole genome shotgun (WGS) entry which is preliminary data.</text>
</comment>
<evidence type="ECO:0000256" key="2">
    <source>
        <dbReference type="ARBA" id="ARBA00000711"/>
    </source>
</evidence>
<accession>A0A100VI86</accession>
<evidence type="ECO:0000256" key="18">
    <source>
        <dbReference type="PIRSR" id="PIRSR006135-1"/>
    </source>
</evidence>
<dbReference type="EC" id="2.7.1.156" evidence="8"/>
<keyword evidence="13" id="KW-0418">Kinase</keyword>
<evidence type="ECO:0000313" key="21">
    <source>
        <dbReference type="Proteomes" id="UP000069697"/>
    </source>
</evidence>
<dbReference type="PIRSF" id="PIRSF006135">
    <property type="entry name" value="CobU"/>
    <property type="match status" value="1"/>
</dbReference>
<comment type="catalytic activity">
    <reaction evidence="1">
        <text>adenosylcob(III)inamide + ATP = adenosylcob(III)inamide phosphate + ADP + H(+)</text>
        <dbReference type="Rhea" id="RHEA:15769"/>
        <dbReference type="ChEBI" id="CHEBI:2480"/>
        <dbReference type="ChEBI" id="CHEBI:15378"/>
        <dbReference type="ChEBI" id="CHEBI:30616"/>
        <dbReference type="ChEBI" id="CHEBI:58502"/>
        <dbReference type="ChEBI" id="CHEBI:456216"/>
        <dbReference type="EC" id="2.7.1.156"/>
    </reaction>
</comment>
<evidence type="ECO:0000256" key="10">
    <source>
        <dbReference type="ARBA" id="ARBA00022573"/>
    </source>
</evidence>
<sequence length="186" mass="20768">MSVLVTGGARSGKSSFAERLCMQRSSEAWYVATAQAYDDEMRERISLHQNQREASGYLWHTVEEPLALPALITRMGEDHTGTSAPTILVDCLTLWLTNVLLAHEHEDEQILQNHMDALVEAIKSYPGLLVLVTNEVGDGIVPEYALGRKYRDLAGILNQRIAAICREVFLVTVGIAIELKSKEYRL</sequence>
<reference evidence="21" key="2">
    <citation type="submission" date="2016-01" db="EMBL/GenBank/DDBJ databases">
        <title>Draft Genome Sequence of Paenibacillus amylolyticus Heshi-A3 that Was Isolated from Fermented Rice Bran with Aging Salted Mackerel, Which Was Named Heshiko as Traditional Fermented Seafood in Japan.</title>
        <authorList>
            <person name="Akuzawa S."/>
            <person name="Nakagawa J."/>
            <person name="Kanekatsu T."/>
            <person name="Kubota E."/>
            <person name="Ohtake R."/>
            <person name="Suzuki T."/>
            <person name="Kanesaki Y."/>
        </authorList>
    </citation>
    <scope>NUCLEOTIDE SEQUENCE [LARGE SCALE GENOMIC DNA]</scope>
    <source>
        <strain evidence="21">Heshi-A3</strain>
    </source>
</reference>
<evidence type="ECO:0000256" key="12">
    <source>
        <dbReference type="ARBA" id="ARBA00022741"/>
    </source>
</evidence>
<keyword evidence="15 19" id="KW-0342">GTP-binding</keyword>
<dbReference type="Proteomes" id="UP000069697">
    <property type="component" value="Unassembled WGS sequence"/>
</dbReference>
<evidence type="ECO:0000256" key="5">
    <source>
        <dbReference type="ARBA" id="ARBA00004692"/>
    </source>
</evidence>
<dbReference type="Gene3D" id="3.40.50.300">
    <property type="entry name" value="P-loop containing nucleotide triphosphate hydrolases"/>
    <property type="match status" value="1"/>
</dbReference>
<dbReference type="PANTHER" id="PTHR34848:SF1">
    <property type="entry name" value="BIFUNCTIONAL ADENOSYLCOBALAMIN BIOSYNTHESIS PROTEIN COBU"/>
    <property type="match status" value="1"/>
</dbReference>
<dbReference type="GO" id="GO:0005524">
    <property type="term" value="F:ATP binding"/>
    <property type="evidence" value="ECO:0007669"/>
    <property type="project" value="UniProtKB-KW"/>
</dbReference>
<evidence type="ECO:0000256" key="1">
    <source>
        <dbReference type="ARBA" id="ARBA00000312"/>
    </source>
</evidence>
<dbReference type="InterPro" id="IPR027417">
    <property type="entry name" value="P-loop_NTPase"/>
</dbReference>
<dbReference type="CDD" id="cd00544">
    <property type="entry name" value="CobU"/>
    <property type="match status" value="1"/>
</dbReference>